<reference evidence="3 4" key="2">
    <citation type="journal article" date="2022" name="Int. J. Syst. Evol. Microbiol.">
        <title>Strains of Bradyrhizobium barranii sp. nov. associated with legumes native to Canada are symbionts of soybeans and belong to different subspecies (subsp. barranii subsp. nov. and subsp. apii subsp. nov.) and symbiovars (sv. glycinearum and sv. septentrionale).</title>
        <authorList>
            <person name="Bromfield E.S.P."/>
            <person name="Cloutier S."/>
            <person name="Wasai-Hara S."/>
            <person name="Minamisawa K."/>
        </authorList>
    </citation>
    <scope>NUCLEOTIDE SEQUENCE [LARGE SCALE GENOMIC DNA]</scope>
    <source>
        <strain evidence="3 4">144S4</strain>
    </source>
</reference>
<organism evidence="2">
    <name type="scientific">Bradyrhizobium barranii subsp. barranii</name>
    <dbReference type="NCBI Taxonomy" id="2823807"/>
    <lineage>
        <taxon>Bacteria</taxon>
        <taxon>Pseudomonadati</taxon>
        <taxon>Pseudomonadota</taxon>
        <taxon>Alphaproteobacteria</taxon>
        <taxon>Hyphomicrobiales</taxon>
        <taxon>Nitrobacteraceae</taxon>
        <taxon>Bradyrhizobium</taxon>
        <taxon>Bradyrhizobium barranii</taxon>
    </lineage>
</organism>
<evidence type="ECO:0000313" key="3">
    <source>
        <dbReference type="EMBL" id="UEM11331.1"/>
    </source>
</evidence>
<dbReference type="KEGG" id="bban:J4G43_043435"/>
<dbReference type="EMBL" id="JAGEMI010000001">
    <property type="protein sequence ID" value="MBO1867806.1"/>
    <property type="molecule type" value="Genomic_DNA"/>
</dbReference>
<evidence type="ECO:0000256" key="1">
    <source>
        <dbReference type="SAM" id="MobiDB-lite"/>
    </source>
</evidence>
<feature type="region of interest" description="Disordered" evidence="1">
    <location>
        <begin position="148"/>
        <end position="182"/>
    </location>
</feature>
<sequence>MQSAKLLEPPSPKLLPTRPQFIRGRYALHLIIAQDRKASSLIHANRSHRFGSVFGLWLACIDVTKPFAKADHSIFRQRSAPPNMVAAVSQLLLKRVSVSGKRSHRTTSPLWRPLDDYACIVPKVKSSAINAIATAVLCQLSNSVARHRTTERAINRTRPRPPGIPDKKKRDLECQSKFVSST</sequence>
<dbReference type="Proteomes" id="UP000664702">
    <property type="component" value="Chromosome"/>
</dbReference>
<dbReference type="RefSeq" id="WP_208088585.1">
    <property type="nucleotide sequence ID" value="NZ_CP086136.1"/>
</dbReference>
<dbReference type="EMBL" id="CP086136">
    <property type="protein sequence ID" value="UEM11331.1"/>
    <property type="molecule type" value="Genomic_DNA"/>
</dbReference>
<accession>A0A939S8U5</accession>
<proteinExistence type="predicted"/>
<feature type="compositionally biased region" description="Basic and acidic residues" evidence="1">
    <location>
        <begin position="165"/>
        <end position="174"/>
    </location>
</feature>
<evidence type="ECO:0000313" key="4">
    <source>
        <dbReference type="Proteomes" id="UP000664702"/>
    </source>
</evidence>
<name>A0A939S8U5_9BRAD</name>
<protein>
    <submittedName>
        <fullName evidence="2">Uncharacterized protein</fullName>
    </submittedName>
</protein>
<dbReference type="AlphaFoldDB" id="A0A939S8U5"/>
<evidence type="ECO:0000313" key="2">
    <source>
        <dbReference type="EMBL" id="MBO1867806.1"/>
    </source>
</evidence>
<gene>
    <name evidence="3" type="ORF">J4G43_043435</name>
    <name evidence="2" type="ORF">J4G43_45230</name>
</gene>
<reference evidence="2" key="1">
    <citation type="submission" date="2021-03" db="EMBL/GenBank/DDBJ databases">
        <title>Whole Genome Sequence of Bradyrhizobium sp. Strain 144S4.</title>
        <authorList>
            <person name="Bromfield E.S.P."/>
            <person name="Cloutier S."/>
        </authorList>
    </citation>
    <scope>NUCLEOTIDE SEQUENCE [LARGE SCALE GENOMIC DNA]</scope>
    <source>
        <strain evidence="2">144S4</strain>
    </source>
</reference>